<dbReference type="GO" id="GO:0043161">
    <property type="term" value="P:proteasome-mediated ubiquitin-dependent protein catabolic process"/>
    <property type="evidence" value="ECO:0007669"/>
    <property type="project" value="TreeGrafter"/>
</dbReference>
<reference evidence="5 6" key="1">
    <citation type="journal article" date="2013" name="Curr. Biol.">
        <title>The Genome of the Foraminiferan Reticulomyxa filosa.</title>
        <authorList>
            <person name="Glockner G."/>
            <person name="Hulsmann N."/>
            <person name="Schleicher M."/>
            <person name="Noegel A.A."/>
            <person name="Eichinger L."/>
            <person name="Gallinger C."/>
            <person name="Pawlowski J."/>
            <person name="Sierra R."/>
            <person name="Euteneuer U."/>
            <person name="Pillet L."/>
            <person name="Moustafa A."/>
            <person name="Platzer M."/>
            <person name="Groth M."/>
            <person name="Szafranski K."/>
            <person name="Schliwa M."/>
        </authorList>
    </citation>
    <scope>NUCLEOTIDE SEQUENCE [LARGE SCALE GENOMIC DNA]</scope>
</reference>
<dbReference type="EMBL" id="ASPP01045922">
    <property type="protein sequence ID" value="ETN98727.1"/>
    <property type="molecule type" value="Genomic_DNA"/>
</dbReference>
<dbReference type="GO" id="GO:0010992">
    <property type="term" value="P:ubiquitin recycling"/>
    <property type="evidence" value="ECO:0007669"/>
    <property type="project" value="TreeGrafter"/>
</dbReference>
<dbReference type="GO" id="GO:0005737">
    <property type="term" value="C:cytoplasm"/>
    <property type="evidence" value="ECO:0007669"/>
    <property type="project" value="TreeGrafter"/>
</dbReference>
<dbReference type="PANTHER" id="PTHR19849">
    <property type="entry name" value="PHOSPHOLIPASE A-2-ACTIVATING PROTEIN"/>
    <property type="match status" value="1"/>
</dbReference>
<sequence length="146" mass="17121">MKVYLFGEECLQKYLNLWDVETSKSLQVFNGHKDDVWCVDISPLESNNNSDNNNKMNNIGVIGGNGYTICSGSFDNTIRIWDIETTKQFNIFKGHEHWIISVKGNLLLLVHSKRIKYFKQLSISLVYCYRKHKVIEKRMYDQIHVD</sequence>
<evidence type="ECO:0000256" key="2">
    <source>
        <dbReference type="ARBA" id="ARBA00022574"/>
    </source>
</evidence>
<keyword evidence="1" id="KW-0963">Cytoplasm</keyword>
<comment type="caution">
    <text evidence="5">The sequence shown here is derived from an EMBL/GenBank/DDBJ whole genome shotgun (WGS) entry which is preliminary data.</text>
</comment>
<dbReference type="PANTHER" id="PTHR19849:SF0">
    <property type="entry name" value="PHOSPHOLIPASE A-2-ACTIVATING PROTEIN"/>
    <property type="match status" value="1"/>
</dbReference>
<organism evidence="5 6">
    <name type="scientific">Reticulomyxa filosa</name>
    <dbReference type="NCBI Taxonomy" id="46433"/>
    <lineage>
        <taxon>Eukaryota</taxon>
        <taxon>Sar</taxon>
        <taxon>Rhizaria</taxon>
        <taxon>Retaria</taxon>
        <taxon>Foraminifera</taxon>
        <taxon>Monothalamids</taxon>
        <taxon>Reticulomyxidae</taxon>
        <taxon>Reticulomyxa</taxon>
    </lineage>
</organism>
<dbReference type="Pfam" id="PF00400">
    <property type="entry name" value="WD40"/>
    <property type="match status" value="1"/>
</dbReference>
<feature type="repeat" description="WD" evidence="4">
    <location>
        <begin position="65"/>
        <end position="91"/>
    </location>
</feature>
<dbReference type="InterPro" id="IPR019775">
    <property type="entry name" value="WD40_repeat_CS"/>
</dbReference>
<dbReference type="SUPFAM" id="SSF50978">
    <property type="entry name" value="WD40 repeat-like"/>
    <property type="match status" value="1"/>
</dbReference>
<dbReference type="InterPro" id="IPR015943">
    <property type="entry name" value="WD40/YVTN_repeat-like_dom_sf"/>
</dbReference>
<name>X6L9K0_RETFI</name>
<dbReference type="Proteomes" id="UP000023152">
    <property type="component" value="Unassembled WGS sequence"/>
</dbReference>
<evidence type="ECO:0000256" key="3">
    <source>
        <dbReference type="ARBA" id="ARBA00022737"/>
    </source>
</evidence>
<accession>X6L9K0</accession>
<evidence type="ECO:0000313" key="6">
    <source>
        <dbReference type="Proteomes" id="UP000023152"/>
    </source>
</evidence>
<dbReference type="InterPro" id="IPR001680">
    <property type="entry name" value="WD40_rpt"/>
</dbReference>
<dbReference type="GO" id="GO:0043130">
    <property type="term" value="F:ubiquitin binding"/>
    <property type="evidence" value="ECO:0007669"/>
    <property type="project" value="TreeGrafter"/>
</dbReference>
<dbReference type="GO" id="GO:0005634">
    <property type="term" value="C:nucleus"/>
    <property type="evidence" value="ECO:0007669"/>
    <property type="project" value="TreeGrafter"/>
</dbReference>
<keyword evidence="3" id="KW-0677">Repeat</keyword>
<dbReference type="PROSITE" id="PS50082">
    <property type="entry name" value="WD_REPEATS_2"/>
    <property type="match status" value="1"/>
</dbReference>
<dbReference type="AlphaFoldDB" id="X6L9K0"/>
<evidence type="ECO:0000313" key="5">
    <source>
        <dbReference type="EMBL" id="ETN98727.1"/>
    </source>
</evidence>
<evidence type="ECO:0000256" key="4">
    <source>
        <dbReference type="PROSITE-ProRule" id="PRU00221"/>
    </source>
</evidence>
<gene>
    <name evidence="5" type="ORF">RFI_38760</name>
</gene>
<dbReference type="InterPro" id="IPR036322">
    <property type="entry name" value="WD40_repeat_dom_sf"/>
</dbReference>
<proteinExistence type="predicted"/>
<keyword evidence="2 4" id="KW-0853">WD repeat</keyword>
<protein>
    <submittedName>
        <fullName evidence="5">Uncharacterized protein</fullName>
    </submittedName>
</protein>
<dbReference type="Gene3D" id="2.130.10.10">
    <property type="entry name" value="YVTN repeat-like/Quinoprotein amine dehydrogenase"/>
    <property type="match status" value="1"/>
</dbReference>
<keyword evidence="6" id="KW-1185">Reference proteome</keyword>
<dbReference type="SMART" id="SM00320">
    <property type="entry name" value="WD40"/>
    <property type="match status" value="1"/>
</dbReference>
<dbReference type="PROSITE" id="PS00678">
    <property type="entry name" value="WD_REPEATS_1"/>
    <property type="match status" value="1"/>
</dbReference>
<evidence type="ECO:0000256" key="1">
    <source>
        <dbReference type="ARBA" id="ARBA00022490"/>
    </source>
</evidence>